<dbReference type="SUPFAM" id="SSF141868">
    <property type="entry name" value="EAL domain-like"/>
    <property type="match status" value="1"/>
</dbReference>
<protein>
    <submittedName>
        <fullName evidence="3">Diguanylate cyclase (GGDEF)-like protein</fullName>
    </submittedName>
</protein>
<dbReference type="PROSITE" id="PS50887">
    <property type="entry name" value="GGDEF"/>
    <property type="match status" value="1"/>
</dbReference>
<reference evidence="3 4" key="1">
    <citation type="submission" date="2019-07" db="EMBL/GenBank/DDBJ databases">
        <title>R&amp;d 2014.</title>
        <authorList>
            <person name="Klenk H.-P."/>
        </authorList>
    </citation>
    <scope>NUCLEOTIDE SEQUENCE [LARGE SCALE GENOMIC DNA]</scope>
    <source>
        <strain evidence="3 4">DSM 43912</strain>
    </source>
</reference>
<feature type="transmembrane region" description="Helical" evidence="2">
    <location>
        <begin position="37"/>
        <end position="56"/>
    </location>
</feature>
<dbReference type="AlphaFoldDB" id="A0A562WKM1"/>
<dbReference type="CDD" id="cd01948">
    <property type="entry name" value="EAL"/>
    <property type="match status" value="1"/>
</dbReference>
<dbReference type="InterPro" id="IPR000160">
    <property type="entry name" value="GGDEF_dom"/>
</dbReference>
<evidence type="ECO:0000256" key="2">
    <source>
        <dbReference type="SAM" id="Phobius"/>
    </source>
</evidence>
<keyword evidence="2" id="KW-1133">Transmembrane helix</keyword>
<dbReference type="Pfam" id="PF00563">
    <property type="entry name" value="EAL"/>
    <property type="match status" value="1"/>
</dbReference>
<dbReference type="Proteomes" id="UP000319728">
    <property type="component" value="Unassembled WGS sequence"/>
</dbReference>
<dbReference type="InterPro" id="IPR035919">
    <property type="entry name" value="EAL_sf"/>
</dbReference>
<dbReference type="PROSITE" id="PS50883">
    <property type="entry name" value="EAL"/>
    <property type="match status" value="1"/>
</dbReference>
<keyword evidence="2" id="KW-0472">Membrane</keyword>
<dbReference type="InterPro" id="IPR029787">
    <property type="entry name" value="Nucleotide_cyclase"/>
</dbReference>
<evidence type="ECO:0000313" key="4">
    <source>
        <dbReference type="Proteomes" id="UP000319728"/>
    </source>
</evidence>
<dbReference type="InterPro" id="IPR001633">
    <property type="entry name" value="EAL_dom"/>
</dbReference>
<dbReference type="InterPro" id="IPR043128">
    <property type="entry name" value="Rev_trsase/Diguanyl_cyclase"/>
</dbReference>
<dbReference type="SUPFAM" id="SSF55073">
    <property type="entry name" value="Nucleotide cyclase"/>
    <property type="match status" value="1"/>
</dbReference>
<sequence>MSLAPPPRAPVPVPELAVVAVVLLFVVAGLGTPACRAVIAAGGLSAVALLHTLGLLPLPGRAPRPAGVRLREATEAVGLGLGLAFASWMLLPAGAAPVPVRAALLVAAVGISAVLVTAPTGGPSPVGAVVWRAGAVTGQLGLAGLVLLHAYRAPQEATLPVALLTAAGALLTVAGARRLARAAPPHRAGPARLWPRITAPAAIAALAAGYHLVRAGEFDRTEVVLGLAVIPPMVVRELLTVADTRRLGGRETRDVDERRQREARGADERRGSETVPDLAGTDHRTGLVDRRELRRALTGRWAGTGEPATLLVLDLHGLCDVDDGSGPTVGDRVRVEAARRLRATAGPDDLVARLAGDQFAVVVESGSVPAYGLALRLLDALTEPYRLPGVQVRLEVSIGLADTAAGSTDDVLRQADLARRRASQLGRDRIEWYDVFLEEQLVRRLDLERELAGAVARGELDLVYQPVHGLADRVPVGTEALLRWRSPLLGTVLPAELIPVAADLGLLGEVGQWVLDRACRQLAAWSAVHPLLWMAVNVTPEELTAADFVTRVADTLARYGVPADRLVVEVGEAGLDVDLPTVVARLAGLRSLGVRTALDDFHAGRASLRRLRELPIDLVKVDPRAVDGGEPEQPLVDVVANLARRLGLEVVVEELESTGQVDRAYRAGCRYGQGFALSRPATAERVEAFLEEHPSPGAFA</sequence>
<comment type="caution">
    <text evidence="3">The sequence shown here is derived from an EMBL/GenBank/DDBJ whole genome shotgun (WGS) entry which is preliminary data.</text>
</comment>
<feature type="transmembrane region" description="Helical" evidence="2">
    <location>
        <begin position="102"/>
        <end position="122"/>
    </location>
</feature>
<proteinExistence type="predicted"/>
<dbReference type="Gene3D" id="3.30.70.270">
    <property type="match status" value="1"/>
</dbReference>
<dbReference type="Pfam" id="PF00990">
    <property type="entry name" value="GGDEF"/>
    <property type="match status" value="1"/>
</dbReference>
<feature type="transmembrane region" description="Helical" evidence="2">
    <location>
        <begin position="157"/>
        <end position="176"/>
    </location>
</feature>
<accession>A0A562WKM1</accession>
<gene>
    <name evidence="3" type="ORF">JD81_04389</name>
</gene>
<evidence type="ECO:0000256" key="1">
    <source>
        <dbReference type="SAM" id="MobiDB-lite"/>
    </source>
</evidence>
<organism evidence="3 4">
    <name type="scientific">Micromonospora sagamiensis</name>
    <dbReference type="NCBI Taxonomy" id="47875"/>
    <lineage>
        <taxon>Bacteria</taxon>
        <taxon>Bacillati</taxon>
        <taxon>Actinomycetota</taxon>
        <taxon>Actinomycetes</taxon>
        <taxon>Micromonosporales</taxon>
        <taxon>Micromonosporaceae</taxon>
        <taxon>Micromonospora</taxon>
    </lineage>
</organism>
<evidence type="ECO:0000313" key="3">
    <source>
        <dbReference type="EMBL" id="TWJ30840.1"/>
    </source>
</evidence>
<dbReference type="SMART" id="SM00267">
    <property type="entry name" value="GGDEF"/>
    <property type="match status" value="1"/>
</dbReference>
<dbReference type="RefSeq" id="WP_232624709.1">
    <property type="nucleotide sequence ID" value="NZ_AP023438.1"/>
</dbReference>
<dbReference type="Gene3D" id="3.20.20.450">
    <property type="entry name" value="EAL domain"/>
    <property type="match status" value="1"/>
</dbReference>
<feature type="region of interest" description="Disordered" evidence="1">
    <location>
        <begin position="249"/>
        <end position="282"/>
    </location>
</feature>
<dbReference type="NCBIfam" id="TIGR00254">
    <property type="entry name" value="GGDEF"/>
    <property type="match status" value="1"/>
</dbReference>
<dbReference type="SMART" id="SM00052">
    <property type="entry name" value="EAL"/>
    <property type="match status" value="1"/>
</dbReference>
<feature type="transmembrane region" description="Helical" evidence="2">
    <location>
        <begin position="12"/>
        <end position="31"/>
    </location>
</feature>
<dbReference type="CDD" id="cd01949">
    <property type="entry name" value="GGDEF"/>
    <property type="match status" value="1"/>
</dbReference>
<dbReference type="PANTHER" id="PTHR33121:SF70">
    <property type="entry name" value="SIGNALING PROTEIN YKOW"/>
    <property type="match status" value="1"/>
</dbReference>
<feature type="transmembrane region" description="Helical" evidence="2">
    <location>
        <begin position="129"/>
        <end position="151"/>
    </location>
</feature>
<dbReference type="EMBL" id="VLLP01000001">
    <property type="protein sequence ID" value="TWJ30840.1"/>
    <property type="molecule type" value="Genomic_DNA"/>
</dbReference>
<name>A0A562WKM1_9ACTN</name>
<keyword evidence="4" id="KW-1185">Reference proteome</keyword>
<feature type="transmembrane region" description="Helical" evidence="2">
    <location>
        <begin position="76"/>
        <end position="96"/>
    </location>
</feature>
<keyword evidence="2" id="KW-0812">Transmembrane</keyword>
<dbReference type="PANTHER" id="PTHR33121">
    <property type="entry name" value="CYCLIC DI-GMP PHOSPHODIESTERASE PDEF"/>
    <property type="match status" value="1"/>
</dbReference>
<dbReference type="GO" id="GO:0071111">
    <property type="term" value="F:cyclic-guanylate-specific phosphodiesterase activity"/>
    <property type="evidence" value="ECO:0007669"/>
    <property type="project" value="InterPro"/>
</dbReference>
<dbReference type="InterPro" id="IPR050706">
    <property type="entry name" value="Cyclic-di-GMP_PDE-like"/>
</dbReference>
<feature type="compositionally biased region" description="Basic and acidic residues" evidence="1">
    <location>
        <begin position="249"/>
        <end position="272"/>
    </location>
</feature>